<comment type="caution">
    <text evidence="2">The sequence shown here is derived from an EMBL/GenBank/DDBJ whole genome shotgun (WGS) entry which is preliminary data.</text>
</comment>
<dbReference type="InterPro" id="IPR053154">
    <property type="entry name" value="c-di-AMP_regulator"/>
</dbReference>
<proteinExistence type="predicted"/>
<feature type="transmembrane region" description="Helical" evidence="1">
    <location>
        <begin position="14"/>
        <end position="31"/>
    </location>
</feature>
<evidence type="ECO:0000313" key="2">
    <source>
        <dbReference type="EMBL" id="MBD3363963.1"/>
    </source>
</evidence>
<dbReference type="PANTHER" id="PTHR37804:SF1">
    <property type="entry name" value="CDAA REGULATORY PROTEIN CDAR"/>
    <property type="match status" value="1"/>
</dbReference>
<reference evidence="2" key="1">
    <citation type="submission" date="2019-11" db="EMBL/GenBank/DDBJ databases">
        <title>Microbial mats filling the niche in hypersaline microbial mats.</title>
        <authorList>
            <person name="Wong H.L."/>
            <person name="Macleod F.I."/>
            <person name="White R.A. III"/>
            <person name="Burns B.P."/>
        </authorList>
    </citation>
    <scope>NUCLEOTIDE SEQUENCE</scope>
    <source>
        <strain evidence="2">Bin_327</strain>
    </source>
</reference>
<dbReference type="Proteomes" id="UP000630660">
    <property type="component" value="Unassembled WGS sequence"/>
</dbReference>
<sequence length="317" mass="36230">MTPRRILKWIVKDWWLKLIALLAAIFLWFFAKLELEYTRQIKVPLDFSPLPKEYFVAKKDVDSVLVDVKSKGKHLLRMWWKNRKEPIAGIIMPVSSVNEGTERIRIGPENVNLPAEIRVISLNPYQINLKIQRRVDRKVPIIVLTEGKTSGEFTVHKFKHPPNVHIYGSSEEVKATTQLFTEALNIDSLEGFPDSTVVMERYVAVEIPEELNLFVEPESVLVKFTVEPKAIKEIKDIPIKLEGKSAHRQVILFHDEVDLTLEGPRSLLEDLNPEDVEVTVSVGALDTGHHKVPATFSLEPGITLVKSDPDRFHLKIK</sequence>
<keyword evidence="1" id="KW-0472">Membrane</keyword>
<dbReference type="AlphaFoldDB" id="A0A9D5K7V4"/>
<keyword evidence="1" id="KW-0812">Transmembrane</keyword>
<accession>A0A9D5K7V4</accession>
<protein>
    <recommendedName>
        <fullName evidence="4">YbbR-like domain-containing protein</fullName>
    </recommendedName>
</protein>
<evidence type="ECO:0000313" key="3">
    <source>
        <dbReference type="Proteomes" id="UP000630660"/>
    </source>
</evidence>
<dbReference type="PANTHER" id="PTHR37804">
    <property type="entry name" value="CDAA REGULATORY PROTEIN CDAR"/>
    <property type="match status" value="1"/>
</dbReference>
<organism evidence="2 3">
    <name type="scientific">candidate division WOR-3 bacterium</name>
    <dbReference type="NCBI Taxonomy" id="2052148"/>
    <lineage>
        <taxon>Bacteria</taxon>
        <taxon>Bacteria division WOR-3</taxon>
    </lineage>
</organism>
<dbReference type="EMBL" id="WJKJ01000061">
    <property type="protein sequence ID" value="MBD3363963.1"/>
    <property type="molecule type" value="Genomic_DNA"/>
</dbReference>
<evidence type="ECO:0008006" key="4">
    <source>
        <dbReference type="Google" id="ProtNLM"/>
    </source>
</evidence>
<dbReference type="Gene3D" id="2.170.120.30">
    <property type="match status" value="2"/>
</dbReference>
<evidence type="ECO:0000256" key="1">
    <source>
        <dbReference type="SAM" id="Phobius"/>
    </source>
</evidence>
<gene>
    <name evidence="2" type="ORF">GF359_01980</name>
</gene>
<name>A0A9D5K7V4_UNCW3</name>
<keyword evidence="1" id="KW-1133">Transmembrane helix</keyword>